<proteinExistence type="inferred from homology"/>
<evidence type="ECO:0000256" key="5">
    <source>
        <dbReference type="ARBA" id="ARBA00023136"/>
    </source>
</evidence>
<dbReference type="AlphaFoldDB" id="A0A415QDK4"/>
<keyword evidence="3 7" id="KW-1134">Transmembrane beta strand</keyword>
<evidence type="ECO:0000256" key="2">
    <source>
        <dbReference type="ARBA" id="ARBA00022448"/>
    </source>
</evidence>
<dbReference type="RefSeq" id="WP_118450969.1">
    <property type="nucleotide sequence ID" value="NZ_CABJDM010000032.1"/>
</dbReference>
<dbReference type="InterPro" id="IPR012910">
    <property type="entry name" value="Plug_dom"/>
</dbReference>
<feature type="domain" description="Secretin/TonB short N-terminal" evidence="9">
    <location>
        <begin position="65"/>
        <end position="116"/>
    </location>
</feature>
<evidence type="ECO:0000256" key="3">
    <source>
        <dbReference type="ARBA" id="ARBA00022452"/>
    </source>
</evidence>
<dbReference type="InterPro" id="IPR008969">
    <property type="entry name" value="CarboxyPept-like_regulatory"/>
</dbReference>
<evidence type="ECO:0000256" key="1">
    <source>
        <dbReference type="ARBA" id="ARBA00004571"/>
    </source>
</evidence>
<organism evidence="10 11">
    <name type="scientific">Butyricimonas virosa</name>
    <dbReference type="NCBI Taxonomy" id="544645"/>
    <lineage>
        <taxon>Bacteria</taxon>
        <taxon>Pseudomonadati</taxon>
        <taxon>Bacteroidota</taxon>
        <taxon>Bacteroidia</taxon>
        <taxon>Bacteroidales</taxon>
        <taxon>Odoribacteraceae</taxon>
        <taxon>Butyricimonas</taxon>
    </lineage>
</organism>
<dbReference type="Proteomes" id="UP000286038">
    <property type="component" value="Unassembled WGS sequence"/>
</dbReference>
<dbReference type="SUPFAM" id="SSF56935">
    <property type="entry name" value="Porins"/>
    <property type="match status" value="1"/>
</dbReference>
<dbReference type="Gene3D" id="2.60.40.1120">
    <property type="entry name" value="Carboxypeptidase-like, regulatory domain"/>
    <property type="match status" value="1"/>
</dbReference>
<dbReference type="NCBIfam" id="TIGR04056">
    <property type="entry name" value="OMP_RagA_SusC"/>
    <property type="match status" value="1"/>
</dbReference>
<dbReference type="EMBL" id="QRPV01000032">
    <property type="protein sequence ID" value="RHM40145.1"/>
    <property type="molecule type" value="Genomic_DNA"/>
</dbReference>
<accession>A0A415QDK4</accession>
<feature type="signal peptide" evidence="8">
    <location>
        <begin position="1"/>
        <end position="36"/>
    </location>
</feature>
<dbReference type="InterPro" id="IPR037066">
    <property type="entry name" value="Plug_dom_sf"/>
</dbReference>
<dbReference type="InterPro" id="IPR036942">
    <property type="entry name" value="Beta-barrel_TonB_sf"/>
</dbReference>
<evidence type="ECO:0000259" key="9">
    <source>
        <dbReference type="SMART" id="SM00965"/>
    </source>
</evidence>
<feature type="chain" id="PRO_5019022447" evidence="8">
    <location>
        <begin position="37"/>
        <end position="1221"/>
    </location>
</feature>
<dbReference type="GO" id="GO:0009279">
    <property type="term" value="C:cell outer membrane"/>
    <property type="evidence" value="ECO:0007669"/>
    <property type="project" value="UniProtKB-SubCell"/>
</dbReference>
<keyword evidence="6 7" id="KW-0998">Cell outer membrane</keyword>
<evidence type="ECO:0000256" key="6">
    <source>
        <dbReference type="ARBA" id="ARBA00023237"/>
    </source>
</evidence>
<sequence length="1221" mass="137328">MKKINYKNNCMGKLWNFFRFSLVSLAMLLPILSAKATTDETKLSLSLKNANLPTILKEIKNQTKYDFMYNSKEIDINKTISVNVKNVSLDSALKVCLTPFGLTYTMKDKIIILKKKQEKANAQISQHLISGVVKDRQGMLLPGVAVILRGTTLGTVTDPSGRFKINIPQGKNILGFTFIGMKPVQREVEGEQIISVIMEEDVAELDEVVVTGMETIKKDHMTGSASVITAKDLRTQGINSIDRILEGTIAGLNSTTLSGAPGTRAKITIRGENNLTGRTEPLWIVDGLPLMSGVPENNTGDYAGTIMQDGVGNIMPEDIESVTILKDASAAAIYGAKAANGVIVITTKKGFRSKTQFNYTGNYSLAEAPRLHMDFMNSREKLQYEQDILQTFGLSFSDWTGRGGYLYKQLLEGFITQDQYDKELNRLKSKSTDWFKVLFRTAQSHSHNISIRGGSDEMTYYTSVNFQEKNGILLSNKYTNAGILMKLDYRPIKNLILALDLSANIRKNRDHASVVDPFKYTVFANPYERPYDENGNYAADLSYLGKNYTEMTASGYKYDSFNILRELNETKKSDDGLDASLTFNIRYDIIPGLAISSIIRKGASYNTTTTEIEAGTYTSYNKETFAKQIYKDVLPSEFNNGELSESSGKNFNWSIRNQIDYSFTIKKDHLFSILLANEITSKKFNNSGYTSPMYYGDYRITGVPDLGNDVSYETLRAQIGSMFNTSTGQDRTVSFLGTFRYGYKDRYILNFNYRADGADAIGDANRFTPLWSIGLRYNLHHEKFFKNDIITELSFRGSYGYTGNIDRTAYPFSTITLGSDAYEGNRFATGFTYPNPSVGWEKKKDRNLGIDIGFLKGRINFTMDYYNNRTEDILENLSIPISTGRSSVKANGGTVENSGIEFFVNIRWINRTNLTFSTSANVARNKNVIIRSEHDYASYADAIYSSVLQGGIVNVIGKETGSIYGWKIAGVDPLSGNPQYYLTPEGKREYAQLLDRWDSLSEANQQTYLNSGAVPTLESVPDYVSFDRDASMSPDYYKTSMQYLGRSNPKYVGGFNTYFRYKNLEFSTQWSYKVGHIIQSFNDLQNAPNNWRNESQAAIGYASDLSVSGTNRERRYLNFWKTRGDMTDIARFVSSGNDYWSGIHTSTKYEKGDYLRLSNIAISYRFPSEVAQRFGMKNMSLSLNAYNLLTFTKYKGLDVGTSGAFSYPTSREYNIKLSVGF</sequence>
<dbReference type="Gene3D" id="2.40.170.20">
    <property type="entry name" value="TonB-dependent receptor, beta-barrel domain"/>
    <property type="match status" value="1"/>
</dbReference>
<dbReference type="PROSITE" id="PS52016">
    <property type="entry name" value="TONB_DEPENDENT_REC_3"/>
    <property type="match status" value="1"/>
</dbReference>
<dbReference type="SMART" id="SM00965">
    <property type="entry name" value="STN"/>
    <property type="match status" value="1"/>
</dbReference>
<evidence type="ECO:0000256" key="8">
    <source>
        <dbReference type="SAM" id="SignalP"/>
    </source>
</evidence>
<comment type="similarity">
    <text evidence="7">Belongs to the TonB-dependent receptor family.</text>
</comment>
<comment type="caution">
    <text evidence="10">The sequence shown here is derived from an EMBL/GenBank/DDBJ whole genome shotgun (WGS) entry which is preliminary data.</text>
</comment>
<dbReference type="InterPro" id="IPR023997">
    <property type="entry name" value="TonB-dep_OMP_SusC/RagA_CS"/>
</dbReference>
<dbReference type="Pfam" id="PF07660">
    <property type="entry name" value="STN"/>
    <property type="match status" value="1"/>
</dbReference>
<dbReference type="Gene3D" id="3.55.50.30">
    <property type="match status" value="1"/>
</dbReference>
<gene>
    <name evidence="10" type="ORF">DWZ68_16340</name>
</gene>
<protein>
    <submittedName>
        <fullName evidence="10">SusC/RagA family TonB-linked outer membrane protein</fullName>
    </submittedName>
</protein>
<dbReference type="InterPro" id="IPR023996">
    <property type="entry name" value="TonB-dep_OMP_SusC/RagA"/>
</dbReference>
<dbReference type="Gene3D" id="2.170.130.10">
    <property type="entry name" value="TonB-dependent receptor, plug domain"/>
    <property type="match status" value="1"/>
</dbReference>
<reference evidence="10 11" key="1">
    <citation type="submission" date="2018-08" db="EMBL/GenBank/DDBJ databases">
        <title>A genome reference for cultivated species of the human gut microbiota.</title>
        <authorList>
            <person name="Zou Y."/>
            <person name="Xue W."/>
            <person name="Luo G."/>
        </authorList>
    </citation>
    <scope>NUCLEOTIDE SEQUENCE [LARGE SCALE GENOMIC DNA]</scope>
    <source>
        <strain evidence="10 11">AF34-33</strain>
    </source>
</reference>
<dbReference type="Pfam" id="PF13715">
    <property type="entry name" value="CarbopepD_reg_2"/>
    <property type="match status" value="1"/>
</dbReference>
<evidence type="ECO:0000313" key="11">
    <source>
        <dbReference type="Proteomes" id="UP000286038"/>
    </source>
</evidence>
<dbReference type="Pfam" id="PF07715">
    <property type="entry name" value="Plug"/>
    <property type="match status" value="1"/>
</dbReference>
<name>A0A415QDK4_9BACT</name>
<dbReference type="SUPFAM" id="SSF49464">
    <property type="entry name" value="Carboxypeptidase regulatory domain-like"/>
    <property type="match status" value="1"/>
</dbReference>
<dbReference type="NCBIfam" id="TIGR04057">
    <property type="entry name" value="SusC_RagA_signa"/>
    <property type="match status" value="1"/>
</dbReference>
<comment type="subcellular location">
    <subcellularLocation>
        <location evidence="1 7">Cell outer membrane</location>
        <topology evidence="1 7">Multi-pass membrane protein</topology>
    </subcellularLocation>
</comment>
<evidence type="ECO:0000313" key="10">
    <source>
        <dbReference type="EMBL" id="RHM40145.1"/>
    </source>
</evidence>
<dbReference type="InterPro" id="IPR039426">
    <property type="entry name" value="TonB-dep_rcpt-like"/>
</dbReference>
<keyword evidence="2 7" id="KW-0813">Transport</keyword>
<keyword evidence="5 7" id="KW-0472">Membrane</keyword>
<keyword evidence="4 7" id="KW-0812">Transmembrane</keyword>
<keyword evidence="8" id="KW-0732">Signal</keyword>
<dbReference type="InterPro" id="IPR011662">
    <property type="entry name" value="Secretin/TonB_short_N"/>
</dbReference>
<evidence type="ECO:0000256" key="4">
    <source>
        <dbReference type="ARBA" id="ARBA00022692"/>
    </source>
</evidence>
<evidence type="ECO:0000256" key="7">
    <source>
        <dbReference type="PROSITE-ProRule" id="PRU01360"/>
    </source>
</evidence>